<dbReference type="Proteomes" id="UP000282323">
    <property type="component" value="Unassembled WGS sequence"/>
</dbReference>
<proteinExistence type="predicted"/>
<dbReference type="GO" id="GO:0030246">
    <property type="term" value="F:carbohydrate binding"/>
    <property type="evidence" value="ECO:0007669"/>
    <property type="project" value="InterPro"/>
</dbReference>
<feature type="transmembrane region" description="Helical" evidence="2">
    <location>
        <begin position="15"/>
        <end position="39"/>
    </location>
</feature>
<dbReference type="Gene3D" id="2.60.40.1120">
    <property type="entry name" value="Carboxypeptidase-like, regulatory domain"/>
    <property type="match status" value="4"/>
</dbReference>
<name>A0A3N6MRF8_NATCH</name>
<keyword evidence="2" id="KW-0472">Membrane</keyword>
<feature type="domain" description="CARDB" evidence="3">
    <location>
        <begin position="416"/>
        <end position="495"/>
    </location>
</feature>
<reference evidence="4 5" key="1">
    <citation type="submission" date="2018-10" db="EMBL/GenBank/DDBJ databases">
        <title>Natrarchaeobius chitinivorans gen. nov., sp. nov., and Natrarchaeobius haloalkaliphilus sp. nov., alkaliphilic, chitin-utilizing haloarchaea from hypersaline alkaline lakes.</title>
        <authorList>
            <person name="Sorokin D.Y."/>
            <person name="Elcheninov A.G."/>
            <person name="Kostrikina N.A."/>
            <person name="Bale N.J."/>
            <person name="Sinninghe Damste J.S."/>
            <person name="Khijniak T.V."/>
            <person name="Kublanov I.V."/>
            <person name="Toshchakov S.V."/>
        </authorList>
    </citation>
    <scope>NUCLEOTIDE SEQUENCE [LARGE SCALE GENOMIC DNA]</scope>
    <source>
        <strain evidence="4 5">AArcht4T</strain>
    </source>
</reference>
<keyword evidence="2" id="KW-1133">Transmembrane helix</keyword>
<dbReference type="Gene3D" id="2.60.40.10">
    <property type="entry name" value="Immunoglobulins"/>
    <property type="match status" value="1"/>
</dbReference>
<evidence type="ECO:0000256" key="2">
    <source>
        <dbReference type="SAM" id="Phobius"/>
    </source>
</evidence>
<feature type="region of interest" description="Disordered" evidence="1">
    <location>
        <begin position="2210"/>
        <end position="2325"/>
    </location>
</feature>
<dbReference type="InterPro" id="IPR013784">
    <property type="entry name" value="Carb-bd-like_fold"/>
</dbReference>
<feature type="region of interest" description="Disordered" evidence="1">
    <location>
        <begin position="1907"/>
        <end position="1933"/>
    </location>
</feature>
<gene>
    <name evidence="4" type="ORF">EA473_04040</name>
</gene>
<evidence type="ECO:0000313" key="5">
    <source>
        <dbReference type="Proteomes" id="UP000282323"/>
    </source>
</evidence>
<dbReference type="Pfam" id="PF07705">
    <property type="entry name" value="CARDB"/>
    <property type="match status" value="1"/>
</dbReference>
<dbReference type="InterPro" id="IPR013783">
    <property type="entry name" value="Ig-like_fold"/>
</dbReference>
<evidence type="ECO:0000256" key="1">
    <source>
        <dbReference type="SAM" id="MobiDB-lite"/>
    </source>
</evidence>
<feature type="compositionally biased region" description="Acidic residues" evidence="1">
    <location>
        <begin position="2299"/>
        <end position="2320"/>
    </location>
</feature>
<dbReference type="SUPFAM" id="SSF49464">
    <property type="entry name" value="Carboxypeptidase regulatory domain-like"/>
    <property type="match status" value="1"/>
</dbReference>
<protein>
    <recommendedName>
        <fullName evidence="3">CARDB domain-containing protein</fullName>
    </recommendedName>
</protein>
<keyword evidence="2" id="KW-0812">Transmembrane</keyword>
<organism evidence="4 5">
    <name type="scientific">Natrarchaeobius chitinivorans</name>
    <dbReference type="NCBI Taxonomy" id="1679083"/>
    <lineage>
        <taxon>Archaea</taxon>
        <taxon>Methanobacteriati</taxon>
        <taxon>Methanobacteriota</taxon>
        <taxon>Stenosarchaea group</taxon>
        <taxon>Halobacteria</taxon>
        <taxon>Halobacteriales</taxon>
        <taxon>Natrialbaceae</taxon>
        <taxon>Natrarchaeobius</taxon>
    </lineage>
</organism>
<feature type="compositionally biased region" description="Gly residues" evidence="1">
    <location>
        <begin position="2217"/>
        <end position="2232"/>
    </location>
</feature>
<comment type="caution">
    <text evidence="4">The sequence shown here is derived from an EMBL/GenBank/DDBJ whole genome shotgun (WGS) entry which is preliminary data.</text>
</comment>
<dbReference type="OrthoDB" id="103676at2157"/>
<sequence>MVILGWNTSWQRSDVFNVIGIVVLCGLFLVAGGSGVAIADADREIATDLAVAVDGEPTADVELEREKSSITGVVVDGDGKSVSGVEVGIVHLEDDFSETTTTDEHGEFTVAVPEGRLSVTAEMDGYFGDIADVDVSTGEQKAVELEIHAIETGTVTGQVTTEDGAPISDADVEVVEQVDVGQPDPAEDGFTTTTSTDESGAFEVDVPPGAYKITVVALGYDDGFRQNLEIGAGEHEDLDFELSPVPVLSGTVTDSETGDPIEGVELESRLTGNNPLYTATTNADGEYSINLPEDTLSTVEFDADGYFTKLVDVDEAHVGDAPTIDVELHPVPETGTVEGYVTTEDGTPVWGAQVVVADSQMPGVITDESGWYELEVETGTHTIQVNHESPEFPQTVEGVEVTEGDTTRVDIGTDDPELEVLEVGGLPDELETGENVTITATVENVGEADGELVVPLEVDGEVADHRTVDLAVGNETDVEFTHAFDSSGEYDVSVGGVGAGTVTVLASADVTIFGASVDRSELLVDETATITANLYNSGDVDGTLTIELRAEGEQIGEESIANETFDDVEPGITRDAVEFEWDLDEEAFEVDSDTVTLTLNDQTVDTLPLEHSFTDIQVIAASADAEEIVQDETFYVTGSIYQAGTIDGPQEIALNATHQETEETVPLTTTEEISLTPGWYYLGGLNLSASFDEEMDPGTYELTLGDRSAGTIEVSEAYSDVQVIAASADAEEVVQNETFHVVGSIYQNGTTDDPQSLTLNATHQETEETVPLSTTEEISLTPGWYYLGGVNVSASFNEEMEPGTYELTLGDRDVGEVEVLEAYSDLEVIAASADAEEVVQNETFHVVGSIYQNGTTDDPQRLALNATPVGGTDGETETLNWSEETELGPGWYYLGGVNVSASFDEEMDPGTYELTLGDRDVGEVEVLEAYSDLEVIAASADAEEVVQNETFHVVGSIYQNGTTDDPQTLALNATHQETEKTETLNWSEETELRPGWYHLGGVNVSASFGEEMEPGTYELTLGDRDVGEVEVLEAYSDLEVIAASADAEEVVQNETFHVVGSIYQNGTTDDPQRLALNATPVGGTDGETETLNWSEETELRPGWYHLGGVNVSASFDEEMDPGTYELTLGDRHVGEIAVIEAYSDIQVIAATPSEMNVTESETFHVTGSIYQNGTTDGPQEIALNATPVDGEDGETVTLNETEVTLDPGWYYLGGVNVSASFDEFDLGPGRYDLTLGGHDAGTIGVEESPSDVQVIAASLSEIEVVEDENLSVVGSVYQNGTANGGDWTETVPLTATPTDGNREPMELGAQEVDLEPGTYHLGAINISFSIDEPGTYDLELGGHDAGTLEVLEAKSDIRVIAASADAEEVVQGDSFNVVGSTYQNGTIEGPQEIALNATPVGGSADESVTLTTTETTLDPGFYHLGGVNVTAAIDEEFPPGTYELTLGDRSVGEVEVLEAASDITVIAGSADVEEVVQGESFNVVGSTYQNGTIDGPQEIALNATHQETEETVALNATEETLTPGWYYLGGLNLSATIDDEMDPGTYDLELGDRDVGEIEILEAKSDIRVIAASADAEEVVQGDSFHVVGSTYQNGTIDGPQEIALNATRQGTEETLTLNATEETLTPGWYYLGGLNLSATIDEEMDPGTYDLELGDRDVGEIEVLEAASDVTVIAASADAEDVAHGETFHVVGSIYQSGTIEGPDEVALTAVHDDSGETVTLNTAEDVSLTPGWYHLGGLNVSAAFDSDAAGTYELFLGDRNAGTVTVSEPQVEVTAVDIEGASAGVDHDLEYASDDPTVSVTVDSDLPIEEVYVFVESQETTFFHEVEATHVAGEVWSAEIPIEGVLDDGAYDVSALAIDEFDTPGELDADRTLVVDTEDPSLSVSIEDISSEDATIVVESSDPLEGVPDVDATFDDGGDEPTVTMDSGGMGGTTYTGTIEFDESGNYSITATGTDLAGNTAEDSTSAVIFTGFSIADDGITIDATGTTIEFDVADDAVVSDELFLAFSESAVDANVDDSHVGVGFLSAEMDDVLHDYMDDGTVAGATISMPIDESELPGDAVAEDVKLQYYDEVNDAWDPVAGSDVDRAGDDPFVTATVPHFSTYGAVVPDTTDPELTVVESPANGAVFDPDTEGVDFEFTFEDPYSGIDSSSVTLEVDGVDRTEDFTYNSSWLEGTLDVEDGTAYDVVLSVSDEAGNEATHEVDFEVASSSTGSPGGGSNGGGSGGSDGGSSPPPADDDTSQVDEDESPVSDDDGDDSPVSDDDGDDSSVSDDDDSVRDGASAPGDDSATSIDETGHDDDSETPGEGGDDVDADGDSDSVPGFGVVISIFVVLLAAVRLAHHPNRTR</sequence>
<feature type="compositionally biased region" description="Acidic residues" evidence="1">
    <location>
        <begin position="2239"/>
        <end position="2279"/>
    </location>
</feature>
<dbReference type="EMBL" id="REGA01000002">
    <property type="protein sequence ID" value="RQG97246.1"/>
    <property type="molecule type" value="Genomic_DNA"/>
</dbReference>
<dbReference type="InterPro" id="IPR011635">
    <property type="entry name" value="CARDB"/>
</dbReference>
<keyword evidence="5" id="KW-1185">Reference proteome</keyword>
<dbReference type="Pfam" id="PF13620">
    <property type="entry name" value="CarboxypepD_reg"/>
    <property type="match status" value="4"/>
</dbReference>
<dbReference type="RefSeq" id="WP_124194367.1">
    <property type="nucleotide sequence ID" value="NZ_REGA01000002.1"/>
</dbReference>
<evidence type="ECO:0000259" key="3">
    <source>
        <dbReference type="Pfam" id="PF07705"/>
    </source>
</evidence>
<dbReference type="SUPFAM" id="SSF49452">
    <property type="entry name" value="Starch-binding domain-like"/>
    <property type="match status" value="3"/>
</dbReference>
<dbReference type="InterPro" id="IPR008969">
    <property type="entry name" value="CarboxyPept-like_regulatory"/>
</dbReference>
<feature type="transmembrane region" description="Helical" evidence="2">
    <location>
        <begin position="2323"/>
        <end position="2343"/>
    </location>
</feature>
<accession>A0A3N6MRF8</accession>
<evidence type="ECO:0000313" key="4">
    <source>
        <dbReference type="EMBL" id="RQG97246.1"/>
    </source>
</evidence>
<feature type="region of interest" description="Disordered" evidence="1">
    <location>
        <begin position="181"/>
        <end position="200"/>
    </location>
</feature>